<feature type="region of interest" description="Disordered" evidence="1">
    <location>
        <begin position="1"/>
        <end position="180"/>
    </location>
</feature>
<accession>A0ABR0KE19</accession>
<name>A0ABR0KE19_9EURO</name>
<feature type="compositionally biased region" description="Basic and acidic residues" evidence="1">
    <location>
        <begin position="49"/>
        <end position="85"/>
    </location>
</feature>
<dbReference type="EMBL" id="JAVRRG010000036">
    <property type="protein sequence ID" value="KAK5094171.1"/>
    <property type="molecule type" value="Genomic_DNA"/>
</dbReference>
<comment type="caution">
    <text evidence="2">The sequence shown here is derived from an EMBL/GenBank/DDBJ whole genome shotgun (WGS) entry which is preliminary data.</text>
</comment>
<protein>
    <submittedName>
        <fullName evidence="2">Uncharacterized protein</fullName>
    </submittedName>
</protein>
<sequence length="180" mass="19889">MASSNNNVNDPFADNAEDQQGGQPTEQSTYPAPEGAPPGQGEDSNTPLPHERKLSESGRLAVEKKAEAKRAKAEARYYARKERIENMFTSNPDHPKALKKQSKLEMKHKKWLAKIDKKRDKQMAIKKDRFEHPEKTTSKKKKPRFHGTSRSTVGTGPDSTSRINPGPAAALMPAMAAGNV</sequence>
<feature type="compositionally biased region" description="Basic residues" evidence="1">
    <location>
        <begin position="138"/>
        <end position="147"/>
    </location>
</feature>
<keyword evidence="3" id="KW-1185">Reference proteome</keyword>
<reference evidence="2 3" key="1">
    <citation type="submission" date="2023-08" db="EMBL/GenBank/DDBJ databases">
        <title>Black Yeasts Isolated from many extreme environments.</title>
        <authorList>
            <person name="Coleine C."/>
            <person name="Stajich J.E."/>
            <person name="Selbmann L."/>
        </authorList>
    </citation>
    <scope>NUCLEOTIDE SEQUENCE [LARGE SCALE GENOMIC DNA]</scope>
    <source>
        <strain evidence="2 3">CCFEE 5885</strain>
    </source>
</reference>
<organism evidence="2 3">
    <name type="scientific">Lithohypha guttulata</name>
    <dbReference type="NCBI Taxonomy" id="1690604"/>
    <lineage>
        <taxon>Eukaryota</taxon>
        <taxon>Fungi</taxon>
        <taxon>Dikarya</taxon>
        <taxon>Ascomycota</taxon>
        <taxon>Pezizomycotina</taxon>
        <taxon>Eurotiomycetes</taxon>
        <taxon>Chaetothyriomycetidae</taxon>
        <taxon>Chaetothyriales</taxon>
        <taxon>Trichomeriaceae</taxon>
        <taxon>Lithohypha</taxon>
    </lineage>
</organism>
<feature type="compositionally biased region" description="Basic and acidic residues" evidence="1">
    <location>
        <begin position="113"/>
        <end position="137"/>
    </location>
</feature>
<evidence type="ECO:0000313" key="3">
    <source>
        <dbReference type="Proteomes" id="UP001345013"/>
    </source>
</evidence>
<feature type="compositionally biased region" description="Low complexity" evidence="1">
    <location>
        <begin position="165"/>
        <end position="180"/>
    </location>
</feature>
<proteinExistence type="predicted"/>
<gene>
    <name evidence="2" type="ORF">LTR24_003776</name>
</gene>
<feature type="compositionally biased region" description="Low complexity" evidence="1">
    <location>
        <begin position="31"/>
        <end position="42"/>
    </location>
</feature>
<dbReference type="Proteomes" id="UP001345013">
    <property type="component" value="Unassembled WGS sequence"/>
</dbReference>
<evidence type="ECO:0000256" key="1">
    <source>
        <dbReference type="SAM" id="MobiDB-lite"/>
    </source>
</evidence>
<evidence type="ECO:0000313" key="2">
    <source>
        <dbReference type="EMBL" id="KAK5094171.1"/>
    </source>
</evidence>
<feature type="compositionally biased region" description="Basic residues" evidence="1">
    <location>
        <begin position="97"/>
        <end position="112"/>
    </location>
</feature>
<feature type="compositionally biased region" description="Polar residues" evidence="1">
    <location>
        <begin position="18"/>
        <end position="30"/>
    </location>
</feature>
<feature type="compositionally biased region" description="Polar residues" evidence="1">
    <location>
        <begin position="148"/>
        <end position="163"/>
    </location>
</feature>